<evidence type="ECO:0000313" key="3">
    <source>
        <dbReference type="Proteomes" id="UP000587942"/>
    </source>
</evidence>
<comment type="caution">
    <text evidence="2">The sequence shown here is derived from an EMBL/GenBank/DDBJ whole genome shotgun (WGS) entry which is preliminary data.</text>
</comment>
<organism evidence="2 3">
    <name type="scientific">Mesobacillus selenatarsenatis</name>
    <dbReference type="NCBI Taxonomy" id="388741"/>
    <lineage>
        <taxon>Bacteria</taxon>
        <taxon>Bacillati</taxon>
        <taxon>Bacillota</taxon>
        <taxon>Bacilli</taxon>
        <taxon>Bacillales</taxon>
        <taxon>Bacillaceae</taxon>
        <taxon>Mesobacillus</taxon>
    </lineage>
</organism>
<protein>
    <submittedName>
        <fullName evidence="2">Uncharacterized protein</fullName>
    </submittedName>
</protein>
<dbReference type="Proteomes" id="UP000587942">
    <property type="component" value="Unassembled WGS sequence"/>
</dbReference>
<proteinExistence type="predicted"/>
<keyword evidence="1" id="KW-1133">Transmembrane helix</keyword>
<feature type="transmembrane region" description="Helical" evidence="1">
    <location>
        <begin position="28"/>
        <end position="48"/>
    </location>
</feature>
<reference evidence="2 3" key="1">
    <citation type="submission" date="2020-03" db="EMBL/GenBank/DDBJ databases">
        <authorList>
            <person name="Sun Q."/>
        </authorList>
    </citation>
    <scope>NUCLEOTIDE SEQUENCE [LARGE SCALE GENOMIC DNA]</scope>
    <source>
        <strain evidence="2 3">KACC 21451</strain>
    </source>
</reference>
<evidence type="ECO:0000313" key="2">
    <source>
        <dbReference type="EMBL" id="NKE04158.1"/>
    </source>
</evidence>
<name>A0A846T5M0_9BACI</name>
<dbReference type="AlphaFoldDB" id="A0A846T5M0"/>
<keyword evidence="1" id="KW-0472">Membrane</keyword>
<evidence type="ECO:0000256" key="1">
    <source>
        <dbReference type="SAM" id="Phobius"/>
    </source>
</evidence>
<sequence length="51" mass="5453">MKKGRLLFLAGLILNMTGIYLSTIWVALAAAIGISGGLMMGISTYYLAMKN</sequence>
<keyword evidence="1" id="KW-0812">Transmembrane</keyword>
<gene>
    <name evidence="2" type="ORF">GWK17_01500</name>
</gene>
<dbReference type="EMBL" id="JAAVUM010000001">
    <property type="protein sequence ID" value="NKE04158.1"/>
    <property type="molecule type" value="Genomic_DNA"/>
</dbReference>
<dbReference type="RefSeq" id="WP_167830677.1">
    <property type="nucleotide sequence ID" value="NZ_JAAVUM010000001.1"/>
</dbReference>
<accession>A0A846T5M0</accession>